<dbReference type="AlphaFoldDB" id="A0AAV4BTE1"/>
<evidence type="ECO:0000313" key="1">
    <source>
        <dbReference type="EMBL" id="GFO23736.1"/>
    </source>
</evidence>
<name>A0AAV4BTE1_9GAST</name>
<evidence type="ECO:0000313" key="2">
    <source>
        <dbReference type="Proteomes" id="UP000735302"/>
    </source>
</evidence>
<proteinExistence type="predicted"/>
<accession>A0AAV4BTE1</accession>
<sequence>MEVDSMHSLIERKLKNTPIISPMDYLTIFRTSRVSPRPHEVKSLNHCFFKNYGQVSTIKTICLGRQKGDPTVNDLRCLKYSPDGELSYKLTFDESGNLYLKLGGKNQLRFIQPCFTRLGLKSLK</sequence>
<dbReference type="EMBL" id="BLXT01005525">
    <property type="protein sequence ID" value="GFO23736.1"/>
    <property type="molecule type" value="Genomic_DNA"/>
</dbReference>
<gene>
    <name evidence="1" type="ORF">PoB_005024100</name>
</gene>
<reference evidence="1 2" key="1">
    <citation type="journal article" date="2021" name="Elife">
        <title>Chloroplast acquisition without the gene transfer in kleptoplastic sea slugs, Plakobranchus ocellatus.</title>
        <authorList>
            <person name="Maeda T."/>
            <person name="Takahashi S."/>
            <person name="Yoshida T."/>
            <person name="Shimamura S."/>
            <person name="Takaki Y."/>
            <person name="Nagai Y."/>
            <person name="Toyoda A."/>
            <person name="Suzuki Y."/>
            <person name="Arimoto A."/>
            <person name="Ishii H."/>
            <person name="Satoh N."/>
            <person name="Nishiyama T."/>
            <person name="Hasebe M."/>
            <person name="Maruyama T."/>
            <person name="Minagawa J."/>
            <person name="Obokata J."/>
            <person name="Shigenobu S."/>
        </authorList>
    </citation>
    <scope>NUCLEOTIDE SEQUENCE [LARGE SCALE GENOMIC DNA]</scope>
</reference>
<dbReference type="Proteomes" id="UP000735302">
    <property type="component" value="Unassembled WGS sequence"/>
</dbReference>
<comment type="caution">
    <text evidence="1">The sequence shown here is derived from an EMBL/GenBank/DDBJ whole genome shotgun (WGS) entry which is preliminary data.</text>
</comment>
<keyword evidence="2" id="KW-1185">Reference proteome</keyword>
<protein>
    <submittedName>
        <fullName evidence="1">Uncharacterized protein</fullName>
    </submittedName>
</protein>
<organism evidence="1 2">
    <name type="scientific">Plakobranchus ocellatus</name>
    <dbReference type="NCBI Taxonomy" id="259542"/>
    <lineage>
        <taxon>Eukaryota</taxon>
        <taxon>Metazoa</taxon>
        <taxon>Spiralia</taxon>
        <taxon>Lophotrochozoa</taxon>
        <taxon>Mollusca</taxon>
        <taxon>Gastropoda</taxon>
        <taxon>Heterobranchia</taxon>
        <taxon>Euthyneura</taxon>
        <taxon>Panpulmonata</taxon>
        <taxon>Sacoglossa</taxon>
        <taxon>Placobranchoidea</taxon>
        <taxon>Plakobranchidae</taxon>
        <taxon>Plakobranchus</taxon>
    </lineage>
</organism>